<dbReference type="PANTHER" id="PTHR34512">
    <property type="entry name" value="CELL SURFACE PROTEIN"/>
    <property type="match status" value="1"/>
</dbReference>
<dbReference type="InterPro" id="IPR002372">
    <property type="entry name" value="PQQ_rpt_dom"/>
</dbReference>
<organism evidence="2 3">
    <name type="scientific">Qipengyuania atrilutea</name>
    <dbReference type="NCBI Taxonomy" id="2744473"/>
    <lineage>
        <taxon>Bacteria</taxon>
        <taxon>Pseudomonadati</taxon>
        <taxon>Pseudomonadota</taxon>
        <taxon>Alphaproteobacteria</taxon>
        <taxon>Sphingomonadales</taxon>
        <taxon>Erythrobacteraceae</taxon>
        <taxon>Qipengyuania</taxon>
    </lineage>
</organism>
<dbReference type="Proteomes" id="UP000561438">
    <property type="component" value="Unassembled WGS sequence"/>
</dbReference>
<dbReference type="InterPro" id="IPR011047">
    <property type="entry name" value="Quinoprotein_ADH-like_sf"/>
</dbReference>
<dbReference type="SUPFAM" id="SSF50998">
    <property type="entry name" value="Quinoprotein alcohol dehydrogenase-like"/>
    <property type="match status" value="1"/>
</dbReference>
<evidence type="ECO:0000313" key="3">
    <source>
        <dbReference type="Proteomes" id="UP000561438"/>
    </source>
</evidence>
<gene>
    <name evidence="2" type="ORF">HUV48_03405</name>
</gene>
<protein>
    <submittedName>
        <fullName evidence="2">PQQ-binding-like beta-propeller repeat protein</fullName>
    </submittedName>
</protein>
<dbReference type="RefSeq" id="WP_176266345.1">
    <property type="nucleotide sequence ID" value="NZ_JABWGV010000001.1"/>
</dbReference>
<feature type="domain" description="Pyrrolo-quinoline quinone repeat" evidence="1">
    <location>
        <begin position="346"/>
        <end position="449"/>
    </location>
</feature>
<proteinExistence type="predicted"/>
<dbReference type="Gene3D" id="2.130.10.10">
    <property type="entry name" value="YVTN repeat-like/Quinoprotein amine dehydrogenase"/>
    <property type="match status" value="1"/>
</dbReference>
<name>A0A850GWW5_9SPHN</name>
<dbReference type="PANTHER" id="PTHR34512:SF30">
    <property type="entry name" value="OUTER MEMBRANE PROTEIN ASSEMBLY FACTOR BAMB"/>
    <property type="match status" value="1"/>
</dbReference>
<dbReference type="SMART" id="SM00564">
    <property type="entry name" value="PQQ"/>
    <property type="match status" value="5"/>
</dbReference>
<dbReference type="InterPro" id="IPR015943">
    <property type="entry name" value="WD40/YVTN_repeat-like_dom_sf"/>
</dbReference>
<dbReference type="AlphaFoldDB" id="A0A850GWW5"/>
<reference evidence="2 3" key="1">
    <citation type="submission" date="2020-06" db="EMBL/GenBank/DDBJ databases">
        <title>Altererythrobacter sp. HHU K3-1.</title>
        <authorList>
            <person name="Zhang D."/>
            <person name="Xue H."/>
        </authorList>
    </citation>
    <scope>NUCLEOTIDE SEQUENCE [LARGE SCALE GENOMIC DNA]</scope>
    <source>
        <strain evidence="2 3">HHU K3-1</strain>
    </source>
</reference>
<accession>A0A850GWW5</accession>
<feature type="domain" description="Pyrrolo-quinoline quinone repeat" evidence="1">
    <location>
        <begin position="159"/>
        <end position="343"/>
    </location>
</feature>
<dbReference type="InterPro" id="IPR018391">
    <property type="entry name" value="PQQ_b-propeller_rpt"/>
</dbReference>
<evidence type="ECO:0000259" key="1">
    <source>
        <dbReference type="Pfam" id="PF13360"/>
    </source>
</evidence>
<dbReference type="EMBL" id="JABWGV010000001">
    <property type="protein sequence ID" value="NVD44064.1"/>
    <property type="molecule type" value="Genomic_DNA"/>
</dbReference>
<sequence>MDEGESAKFGFTANYSGSSSSPIVADVEVGGRWYALEGTPVQSGSNYAVNLETVPFPAGGATTSEVKFRLCTTAACTGVYPGSSKTFTVNLDVKLGDWGMFQRNPAHTGYVAARYNYANFSKAWEWVDSNPITYIRPPAATRDRILITAGRGGGMAYDKNGHLYSFDPRGQLQWSFDLGEQAYISGPSIANGLVHVTSMVTSSNNNPQWVFDVRSGSFLNQMKFASQWHDFNQPTAADDQVFVAAGYTGGMLYAYDARQGTLLWELERAGSSWADGKAVAIDDQNVYYPAGAALDIIDRATGTITQSIADPEVKAGFVSTFFSAPVLGDDGLIFLFSGEKRFLSSANIIALSQERGPILWRSNSQYTTAFAYADDTIFAVRNDAFVLAALDAKTGAQKWATPIPVDTGLYGERSFHGNVVVTENLVFVSDHDTTWAIDRKADGHPIVWEAPTGGRLIITPNNQLLTTGVREFRKLTAYNLQ</sequence>
<comment type="caution">
    <text evidence="2">The sequence shown here is derived from an EMBL/GenBank/DDBJ whole genome shotgun (WGS) entry which is preliminary data.</text>
</comment>
<evidence type="ECO:0000313" key="2">
    <source>
        <dbReference type="EMBL" id="NVD44064.1"/>
    </source>
</evidence>
<keyword evidence="3" id="KW-1185">Reference proteome</keyword>
<dbReference type="Pfam" id="PF13360">
    <property type="entry name" value="PQQ_2"/>
    <property type="match status" value="2"/>
</dbReference>